<dbReference type="PANTHER" id="PTHR37611:SF2">
    <property type="entry name" value="VIRUS-SPECIFIC-SIGNALING-PATHWAY REGULATED PROTEIN-RELATED"/>
    <property type="match status" value="1"/>
</dbReference>
<dbReference type="PANTHER" id="PTHR37611">
    <property type="entry name" value="VIRUS-SPECIFIC-SIGNALING-PATHWAY REGULATED PROTEIN-RELATED"/>
    <property type="match status" value="1"/>
</dbReference>
<sequence>MDSHNQVCEALGFINGGDDEVMEINGDLLMSLMDESSLGDDHHHEAESDDDQDRLNSLIRSFEAEIASGSNNHNNKKNSESLDQSWNMTTAGHVDGQDYYLASSKDDEFGVEWVDMDFMPSSPSDHHDNSWCIDDHYYDGVLVVENSLKEYEGYAMEEQNECNNNSFWQESYYNLVR</sequence>
<dbReference type="EMBL" id="JASCZI010030209">
    <property type="protein sequence ID" value="MED6118106.1"/>
    <property type="molecule type" value="Genomic_DNA"/>
</dbReference>
<name>A0ABU6R2K9_9FABA</name>
<reference evidence="1 2" key="1">
    <citation type="journal article" date="2023" name="Plants (Basel)">
        <title>Bridging the Gap: Combining Genomics and Transcriptomics Approaches to Understand Stylosanthes scabra, an Orphan Legume from the Brazilian Caatinga.</title>
        <authorList>
            <person name="Ferreira-Neto J.R.C."/>
            <person name="da Silva M.D."/>
            <person name="Binneck E."/>
            <person name="de Melo N.F."/>
            <person name="da Silva R.H."/>
            <person name="de Melo A.L.T.M."/>
            <person name="Pandolfi V."/>
            <person name="Bustamante F.O."/>
            <person name="Brasileiro-Vidal A.C."/>
            <person name="Benko-Iseppon A.M."/>
        </authorList>
    </citation>
    <scope>NUCLEOTIDE SEQUENCE [LARGE SCALE GENOMIC DNA]</scope>
    <source>
        <tissue evidence="1">Leaves</tissue>
    </source>
</reference>
<dbReference type="Proteomes" id="UP001341840">
    <property type="component" value="Unassembled WGS sequence"/>
</dbReference>
<proteinExistence type="predicted"/>
<keyword evidence="2" id="KW-1185">Reference proteome</keyword>
<organism evidence="1 2">
    <name type="scientific">Stylosanthes scabra</name>
    <dbReference type="NCBI Taxonomy" id="79078"/>
    <lineage>
        <taxon>Eukaryota</taxon>
        <taxon>Viridiplantae</taxon>
        <taxon>Streptophyta</taxon>
        <taxon>Embryophyta</taxon>
        <taxon>Tracheophyta</taxon>
        <taxon>Spermatophyta</taxon>
        <taxon>Magnoliopsida</taxon>
        <taxon>eudicotyledons</taxon>
        <taxon>Gunneridae</taxon>
        <taxon>Pentapetalae</taxon>
        <taxon>rosids</taxon>
        <taxon>fabids</taxon>
        <taxon>Fabales</taxon>
        <taxon>Fabaceae</taxon>
        <taxon>Papilionoideae</taxon>
        <taxon>50 kb inversion clade</taxon>
        <taxon>dalbergioids sensu lato</taxon>
        <taxon>Dalbergieae</taxon>
        <taxon>Pterocarpus clade</taxon>
        <taxon>Stylosanthes</taxon>
    </lineage>
</organism>
<comment type="caution">
    <text evidence="1">The sequence shown here is derived from an EMBL/GenBank/DDBJ whole genome shotgun (WGS) entry which is preliminary data.</text>
</comment>
<evidence type="ECO:0000313" key="1">
    <source>
        <dbReference type="EMBL" id="MED6118106.1"/>
    </source>
</evidence>
<evidence type="ECO:0000313" key="2">
    <source>
        <dbReference type="Proteomes" id="UP001341840"/>
    </source>
</evidence>
<protein>
    <submittedName>
        <fullName evidence="1">Uncharacterized protein</fullName>
    </submittedName>
</protein>
<gene>
    <name evidence="1" type="ORF">PIB30_000089</name>
</gene>
<accession>A0ABU6R2K9</accession>